<feature type="transmembrane region" description="Helical" evidence="11">
    <location>
        <begin position="15"/>
        <end position="34"/>
    </location>
</feature>
<evidence type="ECO:0000256" key="3">
    <source>
        <dbReference type="ARBA" id="ARBA00022676"/>
    </source>
</evidence>
<dbReference type="AlphaFoldDB" id="A0A242NGT0"/>
<keyword evidence="7 11" id="KW-0573">Peptidoglycan synthesis</keyword>
<accession>A0A242NGT0</accession>
<dbReference type="Proteomes" id="UP000194800">
    <property type="component" value="Unassembled WGS sequence"/>
</dbReference>
<keyword evidence="1 11" id="KW-1003">Cell membrane</keyword>
<dbReference type="InterPro" id="IPR001264">
    <property type="entry name" value="Glyco_trans_51"/>
</dbReference>
<dbReference type="OrthoDB" id="9766909at2"/>
<dbReference type="EMBL" id="NARP01000020">
    <property type="protein sequence ID" value="OTP99173.1"/>
    <property type="molecule type" value="Genomic_DNA"/>
</dbReference>
<evidence type="ECO:0000313" key="16">
    <source>
        <dbReference type="Proteomes" id="UP000194977"/>
    </source>
</evidence>
<keyword evidence="8 11" id="KW-1133">Transmembrane helix</keyword>
<keyword evidence="3 11" id="KW-0328">Glycosyltransferase</keyword>
<feature type="domain" description="Glycosyl transferase family 51" evidence="12">
    <location>
        <begin position="50"/>
        <end position="217"/>
    </location>
</feature>
<protein>
    <recommendedName>
        <fullName evidence="11">Biosynthetic peptidoglycan transglycosylase</fullName>
        <ecNumber evidence="11">2.4.99.28</ecNumber>
    </recommendedName>
    <alternativeName>
        <fullName evidence="11">Glycan polymerase</fullName>
    </alternativeName>
    <alternativeName>
        <fullName evidence="11">Peptidoglycan glycosyltransferase MtgA</fullName>
        <shortName evidence="11">PGT</shortName>
    </alternativeName>
</protein>
<dbReference type="PANTHER" id="PTHR30400">
    <property type="entry name" value="MONOFUNCTIONAL BIOSYNTHETIC PEPTIDOGLYCAN TRANSGLYCOSYLASE"/>
    <property type="match status" value="1"/>
</dbReference>
<evidence type="ECO:0000256" key="2">
    <source>
        <dbReference type="ARBA" id="ARBA00022519"/>
    </source>
</evidence>
<comment type="pathway">
    <text evidence="11">Cell wall biogenesis; peptidoglycan biosynthesis.</text>
</comment>
<dbReference type="GO" id="GO:0009252">
    <property type="term" value="P:peptidoglycan biosynthetic process"/>
    <property type="evidence" value="ECO:0007669"/>
    <property type="project" value="UniProtKB-UniRule"/>
</dbReference>
<evidence type="ECO:0000256" key="10">
    <source>
        <dbReference type="ARBA" id="ARBA00023316"/>
    </source>
</evidence>
<keyword evidence="9 11" id="KW-0472">Membrane</keyword>
<evidence type="ECO:0000256" key="9">
    <source>
        <dbReference type="ARBA" id="ARBA00023136"/>
    </source>
</evidence>
<gene>
    <name evidence="11" type="primary">mtgA</name>
    <name evidence="14" type="ORF">B6C91_09615</name>
    <name evidence="13" type="ORF">B6D08_08575</name>
</gene>
<dbReference type="EC" id="2.4.99.28" evidence="11"/>
<dbReference type="UniPathway" id="UPA00219"/>
<keyword evidence="10 11" id="KW-0961">Cell wall biogenesis/degradation</keyword>
<reference evidence="15 16" key="1">
    <citation type="submission" date="2017-03" db="EMBL/GenBank/DDBJ databases">
        <title>Comparative genomics of honeybee gut symbionts reveal geographically distinct and subgroup specific antibiotic resistance.</title>
        <authorList>
            <person name="Ludvigsen J."/>
            <person name="Porcellato D."/>
            <person name="Labee-Lund T.M."/>
            <person name="Amdam G.V."/>
            <person name="Rudi K."/>
        </authorList>
    </citation>
    <scope>NUCLEOTIDE SEQUENCE [LARGE SCALE GENOMIC DNA]</scope>
    <source>
        <strain evidence="13 16">A-7-12</strain>
        <strain evidence="14 15">A-9-12</strain>
    </source>
</reference>
<dbReference type="InterPro" id="IPR036950">
    <property type="entry name" value="PBP_transglycosylase"/>
</dbReference>
<keyword evidence="2 11" id="KW-0997">Cell inner membrane</keyword>
<evidence type="ECO:0000313" key="15">
    <source>
        <dbReference type="Proteomes" id="UP000194800"/>
    </source>
</evidence>
<comment type="similarity">
    <text evidence="11">Belongs to the glycosyltransferase 51 family.</text>
</comment>
<dbReference type="Gene3D" id="1.10.3810.10">
    <property type="entry name" value="Biosynthetic peptidoglycan transglycosylase-like"/>
    <property type="match status" value="1"/>
</dbReference>
<dbReference type="EMBL" id="NART01000046">
    <property type="protein sequence ID" value="OTQ09304.1"/>
    <property type="molecule type" value="Genomic_DNA"/>
</dbReference>
<dbReference type="Proteomes" id="UP000194977">
    <property type="component" value="Unassembled WGS sequence"/>
</dbReference>
<dbReference type="InterPro" id="IPR023346">
    <property type="entry name" value="Lysozyme-like_dom_sf"/>
</dbReference>
<evidence type="ECO:0000256" key="11">
    <source>
        <dbReference type="HAMAP-Rule" id="MF_00766"/>
    </source>
</evidence>
<dbReference type="GO" id="GO:0071555">
    <property type="term" value="P:cell wall organization"/>
    <property type="evidence" value="ECO:0007669"/>
    <property type="project" value="UniProtKB-KW"/>
</dbReference>
<evidence type="ECO:0000256" key="4">
    <source>
        <dbReference type="ARBA" id="ARBA00022679"/>
    </source>
</evidence>
<comment type="caution">
    <text evidence="13">The sequence shown here is derived from an EMBL/GenBank/DDBJ whole genome shotgun (WGS) entry which is preliminary data.</text>
</comment>
<comment type="catalytic activity">
    <reaction evidence="11">
        <text>[GlcNAc-(1-&gt;4)-Mur2Ac(oyl-L-Ala-gamma-D-Glu-L-Lys-D-Ala-D-Ala)](n)-di-trans,octa-cis-undecaprenyl diphosphate + beta-D-GlcNAc-(1-&gt;4)-Mur2Ac(oyl-L-Ala-gamma-D-Glu-L-Lys-D-Ala-D-Ala)-di-trans,octa-cis-undecaprenyl diphosphate = [GlcNAc-(1-&gt;4)-Mur2Ac(oyl-L-Ala-gamma-D-Glu-L-Lys-D-Ala-D-Ala)](n+1)-di-trans,octa-cis-undecaprenyl diphosphate + di-trans,octa-cis-undecaprenyl diphosphate + H(+)</text>
        <dbReference type="Rhea" id="RHEA:23708"/>
        <dbReference type="Rhea" id="RHEA-COMP:9602"/>
        <dbReference type="Rhea" id="RHEA-COMP:9603"/>
        <dbReference type="ChEBI" id="CHEBI:15378"/>
        <dbReference type="ChEBI" id="CHEBI:58405"/>
        <dbReference type="ChEBI" id="CHEBI:60033"/>
        <dbReference type="ChEBI" id="CHEBI:78435"/>
        <dbReference type="EC" id="2.4.99.28"/>
    </reaction>
</comment>
<evidence type="ECO:0000259" key="12">
    <source>
        <dbReference type="Pfam" id="PF00912"/>
    </source>
</evidence>
<dbReference type="RefSeq" id="WP_086272446.1">
    <property type="nucleotide sequence ID" value="NZ_MZNE01000011.1"/>
</dbReference>
<dbReference type="GO" id="GO:0016763">
    <property type="term" value="F:pentosyltransferase activity"/>
    <property type="evidence" value="ECO:0007669"/>
    <property type="project" value="InterPro"/>
</dbReference>
<evidence type="ECO:0000256" key="5">
    <source>
        <dbReference type="ARBA" id="ARBA00022692"/>
    </source>
</evidence>
<evidence type="ECO:0000313" key="14">
    <source>
        <dbReference type="EMBL" id="OTQ09304.1"/>
    </source>
</evidence>
<keyword evidence="15" id="KW-1185">Reference proteome</keyword>
<keyword evidence="6 11" id="KW-0133">Cell shape</keyword>
<name>A0A242NGT0_9GAMM</name>
<evidence type="ECO:0000256" key="1">
    <source>
        <dbReference type="ARBA" id="ARBA00022475"/>
    </source>
</evidence>
<dbReference type="HAMAP" id="MF_00766">
    <property type="entry name" value="PGT_MtgA"/>
    <property type="match status" value="1"/>
</dbReference>
<dbReference type="PANTHER" id="PTHR30400:SF0">
    <property type="entry name" value="BIOSYNTHETIC PEPTIDOGLYCAN TRANSGLYCOSYLASE"/>
    <property type="match status" value="1"/>
</dbReference>
<evidence type="ECO:0000256" key="8">
    <source>
        <dbReference type="ARBA" id="ARBA00022989"/>
    </source>
</evidence>
<dbReference type="GO" id="GO:0005886">
    <property type="term" value="C:plasma membrane"/>
    <property type="evidence" value="ECO:0007669"/>
    <property type="project" value="UniProtKB-SubCell"/>
</dbReference>
<dbReference type="NCBIfam" id="TIGR02070">
    <property type="entry name" value="mono_pep_trsgly"/>
    <property type="match status" value="1"/>
</dbReference>
<dbReference type="Pfam" id="PF00912">
    <property type="entry name" value="Transgly"/>
    <property type="match status" value="1"/>
</dbReference>
<dbReference type="GO" id="GO:0009274">
    <property type="term" value="C:peptidoglycan-based cell wall"/>
    <property type="evidence" value="ECO:0007669"/>
    <property type="project" value="InterPro"/>
</dbReference>
<sequence>MKPLLKRVLNITKKMIIGFILLSFLIVLLLRWITPFGSMLMVERKLAHWNITQQRTWKDWNQISDHIKIAVIAAEDQKFANHWGFDFKAINHALQHNQNNKKIRGASTISQQVAKNIFLWPSRSWIRKGFESLFTLEIELLWSKQRTLEIYLNSVEWGEGIFGIEAASQYYFKVSAKKLTPYQASLLAATLPNPRKWNPANPNIHIQKKAQWIRNQMNNLGGKNYLRQLN</sequence>
<keyword evidence="5 11" id="KW-0812">Transmembrane</keyword>
<evidence type="ECO:0000256" key="7">
    <source>
        <dbReference type="ARBA" id="ARBA00022984"/>
    </source>
</evidence>
<dbReference type="GO" id="GO:0008360">
    <property type="term" value="P:regulation of cell shape"/>
    <property type="evidence" value="ECO:0007669"/>
    <property type="project" value="UniProtKB-KW"/>
</dbReference>
<keyword evidence="4 11" id="KW-0808">Transferase</keyword>
<comment type="function">
    <text evidence="11">Peptidoglycan polymerase that catalyzes glycan chain elongation from lipid-linked precursors.</text>
</comment>
<organism evidence="13 16">
    <name type="scientific">Gilliamella apicola</name>
    <dbReference type="NCBI Taxonomy" id="1196095"/>
    <lineage>
        <taxon>Bacteria</taxon>
        <taxon>Pseudomonadati</taxon>
        <taxon>Pseudomonadota</taxon>
        <taxon>Gammaproteobacteria</taxon>
        <taxon>Orbales</taxon>
        <taxon>Orbaceae</taxon>
        <taxon>Gilliamella</taxon>
    </lineage>
</organism>
<dbReference type="InterPro" id="IPR011812">
    <property type="entry name" value="Pep_trsgly"/>
</dbReference>
<dbReference type="GO" id="GO:0008955">
    <property type="term" value="F:peptidoglycan glycosyltransferase activity"/>
    <property type="evidence" value="ECO:0007669"/>
    <property type="project" value="UniProtKB-UniRule"/>
</dbReference>
<evidence type="ECO:0000313" key="13">
    <source>
        <dbReference type="EMBL" id="OTP99173.1"/>
    </source>
</evidence>
<evidence type="ECO:0000256" key="6">
    <source>
        <dbReference type="ARBA" id="ARBA00022960"/>
    </source>
</evidence>
<dbReference type="SUPFAM" id="SSF53955">
    <property type="entry name" value="Lysozyme-like"/>
    <property type="match status" value="1"/>
</dbReference>
<comment type="subcellular location">
    <subcellularLocation>
        <location evidence="11">Cell inner membrane</location>
        <topology evidence="11">Single-pass membrane protein</topology>
    </subcellularLocation>
</comment>
<proteinExistence type="inferred from homology"/>